<dbReference type="HOGENOM" id="CLU_069356_25_6_11"/>
<dbReference type="EMBL" id="CP002000">
    <property type="protein sequence ID" value="ADJ47137.1"/>
    <property type="molecule type" value="Genomic_DNA"/>
</dbReference>
<dbReference type="AlphaFoldDB" id="A0A0H3DA26"/>
<reference evidence="6 7" key="1">
    <citation type="journal article" date="2010" name="Cell Res.">
        <title>Complete genome sequence of the rifamycin SV-producing Amycolatopsis mediterranei U32 revealed its genetic characteristics in phylogeny and metabolism.</title>
        <authorList>
            <person name="Zhao W."/>
            <person name="Zhong Y."/>
            <person name="Yuan H."/>
            <person name="Wang J."/>
            <person name="Zheng H."/>
            <person name="Wang Y."/>
            <person name="Cen X."/>
            <person name="Xu F."/>
            <person name="Bai J."/>
            <person name="Han X."/>
            <person name="Lu G."/>
            <person name="Zhu Y."/>
            <person name="Shao Z."/>
            <person name="Yan H."/>
            <person name="Li C."/>
            <person name="Peng N."/>
            <person name="Zhang Z."/>
            <person name="Zhang Y."/>
            <person name="Lin W."/>
            <person name="Fan Y."/>
            <person name="Qin Z."/>
            <person name="Hu Y."/>
            <person name="Zhu B."/>
            <person name="Wang S."/>
            <person name="Ding X."/>
            <person name="Zhao G.P."/>
        </authorList>
    </citation>
    <scope>NUCLEOTIDE SEQUENCE [LARGE SCALE GENOMIC DNA]</scope>
    <source>
        <strain evidence="7">U-32</strain>
    </source>
</reference>
<dbReference type="InterPro" id="IPR050109">
    <property type="entry name" value="HTH-type_TetR-like_transc_reg"/>
</dbReference>
<dbReference type="PROSITE" id="PS50977">
    <property type="entry name" value="HTH_TETR_2"/>
    <property type="match status" value="1"/>
</dbReference>
<dbReference type="Pfam" id="PF00440">
    <property type="entry name" value="TetR_N"/>
    <property type="match status" value="1"/>
</dbReference>
<dbReference type="Proteomes" id="UP000000328">
    <property type="component" value="Chromosome"/>
</dbReference>
<dbReference type="InterPro" id="IPR036271">
    <property type="entry name" value="Tet_transcr_reg_TetR-rel_C_sf"/>
</dbReference>
<dbReference type="InterPro" id="IPR009057">
    <property type="entry name" value="Homeodomain-like_sf"/>
</dbReference>
<keyword evidence="1" id="KW-0805">Transcription regulation</keyword>
<dbReference type="GO" id="GO:0003700">
    <property type="term" value="F:DNA-binding transcription factor activity"/>
    <property type="evidence" value="ECO:0007669"/>
    <property type="project" value="TreeGrafter"/>
</dbReference>
<dbReference type="InterPro" id="IPR001647">
    <property type="entry name" value="HTH_TetR"/>
</dbReference>
<evidence type="ECO:0000313" key="6">
    <source>
        <dbReference type="EMBL" id="ADJ47137.1"/>
    </source>
</evidence>
<dbReference type="PANTHER" id="PTHR30055:SF234">
    <property type="entry name" value="HTH-TYPE TRANSCRIPTIONAL REGULATOR BETI"/>
    <property type="match status" value="1"/>
</dbReference>
<dbReference type="SUPFAM" id="SSF46689">
    <property type="entry name" value="Homeodomain-like"/>
    <property type="match status" value="1"/>
</dbReference>
<dbReference type="PANTHER" id="PTHR30055">
    <property type="entry name" value="HTH-TYPE TRANSCRIPTIONAL REGULATOR RUTR"/>
    <property type="match status" value="1"/>
</dbReference>
<evidence type="ECO:0000256" key="1">
    <source>
        <dbReference type="ARBA" id="ARBA00023015"/>
    </source>
</evidence>
<evidence type="ECO:0000313" key="7">
    <source>
        <dbReference type="Proteomes" id="UP000000328"/>
    </source>
</evidence>
<dbReference type="Gene3D" id="1.10.10.60">
    <property type="entry name" value="Homeodomain-like"/>
    <property type="match status" value="1"/>
</dbReference>
<dbReference type="InterPro" id="IPR011075">
    <property type="entry name" value="TetR_C"/>
</dbReference>
<dbReference type="eggNOG" id="COG1309">
    <property type="taxonomic scope" value="Bacteria"/>
</dbReference>
<evidence type="ECO:0000256" key="4">
    <source>
        <dbReference type="PROSITE-ProRule" id="PRU00335"/>
    </source>
</evidence>
<name>A0A0H3DA26_AMYMU</name>
<accession>A0A0H3DA26</accession>
<evidence type="ECO:0000256" key="3">
    <source>
        <dbReference type="ARBA" id="ARBA00023163"/>
    </source>
</evidence>
<dbReference type="Pfam" id="PF16859">
    <property type="entry name" value="TetR_C_11"/>
    <property type="match status" value="1"/>
</dbReference>
<dbReference type="Gene3D" id="1.10.357.10">
    <property type="entry name" value="Tetracycline Repressor, domain 2"/>
    <property type="match status" value="1"/>
</dbReference>
<keyword evidence="2 4" id="KW-0238">DNA-binding</keyword>
<keyword evidence="3" id="KW-0804">Transcription</keyword>
<dbReference type="PATRIC" id="fig|749927.5.peg.5574"/>
<dbReference type="PRINTS" id="PR00455">
    <property type="entry name" value="HTHTETR"/>
</dbReference>
<organism evidence="6 7">
    <name type="scientific">Amycolatopsis mediterranei (strain U-32)</name>
    <dbReference type="NCBI Taxonomy" id="749927"/>
    <lineage>
        <taxon>Bacteria</taxon>
        <taxon>Bacillati</taxon>
        <taxon>Actinomycetota</taxon>
        <taxon>Actinomycetes</taxon>
        <taxon>Pseudonocardiales</taxon>
        <taxon>Pseudonocardiaceae</taxon>
        <taxon>Amycolatopsis</taxon>
    </lineage>
</organism>
<evidence type="ECO:0000256" key="2">
    <source>
        <dbReference type="ARBA" id="ARBA00023125"/>
    </source>
</evidence>
<gene>
    <name evidence="6" type="ordered locus">AMED_5377</name>
</gene>
<dbReference type="GO" id="GO:0000976">
    <property type="term" value="F:transcription cis-regulatory region binding"/>
    <property type="evidence" value="ECO:0007669"/>
    <property type="project" value="TreeGrafter"/>
</dbReference>
<feature type="domain" description="HTH tetR-type" evidence="5">
    <location>
        <begin position="1"/>
        <end position="61"/>
    </location>
</feature>
<proteinExistence type="predicted"/>
<protein>
    <submittedName>
        <fullName evidence="6">TetR family transcriptional regulator</fullName>
    </submittedName>
</protein>
<feature type="DNA-binding region" description="H-T-H motif" evidence="4">
    <location>
        <begin position="24"/>
        <end position="43"/>
    </location>
</feature>
<dbReference type="SUPFAM" id="SSF48498">
    <property type="entry name" value="Tetracyclin repressor-like, C-terminal domain"/>
    <property type="match status" value="1"/>
</dbReference>
<sequence>MRSREAMLAAARRLLAEEGLDAVTHQRVAQEAGVGRATVYRHWPRTDQLLLDAMGGADLPLFRAPETPVRRWLRKELRQMADELAIPAVAAVSLTLAQSALSDARIAHPHDESVKTITERIHAAIRSAVAAGELEADIEPPDLTAMLVGPIVYRATMQRAPASDDFLGRLVDSVGTWHDQPG</sequence>
<dbReference type="KEGG" id="amd:AMED_5377"/>
<evidence type="ECO:0000259" key="5">
    <source>
        <dbReference type="PROSITE" id="PS50977"/>
    </source>
</evidence>
<dbReference type="OrthoDB" id="9796019at2"/>